<feature type="region of interest" description="Disordered" evidence="1">
    <location>
        <begin position="46"/>
        <end position="74"/>
    </location>
</feature>
<dbReference type="EMBL" id="GEDG01029433">
    <property type="protein sequence ID" value="JAP12547.1"/>
    <property type="molecule type" value="Transcribed_RNA"/>
</dbReference>
<organism evidence="2">
    <name type="scientific">Solanum chacoense</name>
    <name type="common">Chaco potato</name>
    <dbReference type="NCBI Taxonomy" id="4108"/>
    <lineage>
        <taxon>Eukaryota</taxon>
        <taxon>Viridiplantae</taxon>
        <taxon>Streptophyta</taxon>
        <taxon>Embryophyta</taxon>
        <taxon>Tracheophyta</taxon>
        <taxon>Spermatophyta</taxon>
        <taxon>Magnoliopsida</taxon>
        <taxon>eudicotyledons</taxon>
        <taxon>Gunneridae</taxon>
        <taxon>Pentapetalae</taxon>
        <taxon>asterids</taxon>
        <taxon>lamiids</taxon>
        <taxon>Solanales</taxon>
        <taxon>Solanaceae</taxon>
        <taxon>Solanoideae</taxon>
        <taxon>Solaneae</taxon>
        <taxon>Solanum</taxon>
    </lineage>
</organism>
<sequence length="74" mass="8181">MLMLSKRFLLQTNWSSGVPLWNPFIFTTSPSLYRYKPAKLVTTTSYSSPSLTSVKPTGVASTPSTFSTRGMNSK</sequence>
<dbReference type="AlphaFoldDB" id="A0A0V0GXA2"/>
<feature type="compositionally biased region" description="Polar residues" evidence="1">
    <location>
        <begin position="59"/>
        <end position="74"/>
    </location>
</feature>
<reference evidence="2" key="1">
    <citation type="submission" date="2015-12" db="EMBL/GenBank/DDBJ databases">
        <title>Gene expression during late stages of embryo sac development: a critical building block for successful pollen-pistil interactions.</title>
        <authorList>
            <person name="Liu Y."/>
            <person name="Joly V."/>
            <person name="Sabar M."/>
            <person name="Matton D.P."/>
        </authorList>
    </citation>
    <scope>NUCLEOTIDE SEQUENCE</scope>
</reference>
<evidence type="ECO:0000256" key="1">
    <source>
        <dbReference type="SAM" id="MobiDB-lite"/>
    </source>
</evidence>
<proteinExistence type="predicted"/>
<accession>A0A0V0GXA2</accession>
<evidence type="ECO:0000313" key="2">
    <source>
        <dbReference type="EMBL" id="JAP12547.1"/>
    </source>
</evidence>
<protein>
    <submittedName>
        <fullName evidence="2">Putative ovule protein</fullName>
    </submittedName>
</protein>
<name>A0A0V0GXA2_SOLCH</name>